<name>A0A151N1M8_ALLMI</name>
<dbReference type="AlphaFoldDB" id="A0A151N1M8"/>
<reference evidence="2 3" key="1">
    <citation type="journal article" date="2012" name="Genome Biol.">
        <title>Sequencing three crocodilian genomes to illuminate the evolution of archosaurs and amniotes.</title>
        <authorList>
            <person name="St John J.A."/>
            <person name="Braun E.L."/>
            <person name="Isberg S.R."/>
            <person name="Miles L.G."/>
            <person name="Chong A.Y."/>
            <person name="Gongora J."/>
            <person name="Dalzell P."/>
            <person name="Moran C."/>
            <person name="Bed'hom B."/>
            <person name="Abzhanov A."/>
            <person name="Burgess S.C."/>
            <person name="Cooksey A.M."/>
            <person name="Castoe T.A."/>
            <person name="Crawford N.G."/>
            <person name="Densmore L.D."/>
            <person name="Drew J.C."/>
            <person name="Edwards S.V."/>
            <person name="Faircloth B.C."/>
            <person name="Fujita M.K."/>
            <person name="Greenwold M.J."/>
            <person name="Hoffmann F.G."/>
            <person name="Howard J.M."/>
            <person name="Iguchi T."/>
            <person name="Janes D.E."/>
            <person name="Khan S.Y."/>
            <person name="Kohno S."/>
            <person name="de Koning A.J."/>
            <person name="Lance S.L."/>
            <person name="McCarthy F.M."/>
            <person name="McCormack J.E."/>
            <person name="Merchant M.E."/>
            <person name="Peterson D.G."/>
            <person name="Pollock D.D."/>
            <person name="Pourmand N."/>
            <person name="Raney B.J."/>
            <person name="Roessler K.A."/>
            <person name="Sanford J.R."/>
            <person name="Sawyer R.H."/>
            <person name="Schmidt C.J."/>
            <person name="Triplett E.W."/>
            <person name="Tuberville T.D."/>
            <person name="Venegas-Anaya M."/>
            <person name="Howard J.T."/>
            <person name="Jarvis E.D."/>
            <person name="Guillette L.J.Jr."/>
            <person name="Glenn T.C."/>
            <person name="Green R.E."/>
            <person name="Ray D.A."/>
        </authorList>
    </citation>
    <scope>NUCLEOTIDE SEQUENCE [LARGE SCALE GENOMIC DNA]</scope>
    <source>
        <strain evidence="2">KSC_2009_1</strain>
    </source>
</reference>
<evidence type="ECO:0000313" key="2">
    <source>
        <dbReference type="EMBL" id="KYO30658.1"/>
    </source>
</evidence>
<keyword evidence="3" id="KW-1185">Reference proteome</keyword>
<protein>
    <submittedName>
        <fullName evidence="2">Uncharacterized protein</fullName>
    </submittedName>
</protein>
<feature type="region of interest" description="Disordered" evidence="1">
    <location>
        <begin position="61"/>
        <end position="82"/>
    </location>
</feature>
<dbReference type="EMBL" id="AKHW03004154">
    <property type="protein sequence ID" value="KYO30658.1"/>
    <property type="molecule type" value="Genomic_DNA"/>
</dbReference>
<dbReference type="Proteomes" id="UP000050525">
    <property type="component" value="Unassembled WGS sequence"/>
</dbReference>
<sequence>MLVQRIPKNVLYFEAHKRSRKRGRPLSRFGDACKDDLASFAISVDDSERRTECRSGWRSQLADGASFSPPDSGRKASEMKLS</sequence>
<comment type="caution">
    <text evidence="2">The sequence shown here is derived from an EMBL/GenBank/DDBJ whole genome shotgun (WGS) entry which is preliminary data.</text>
</comment>
<accession>A0A151N1M8</accession>
<proteinExistence type="predicted"/>
<gene>
    <name evidence="2" type="ORF">Y1Q_0008287</name>
</gene>
<feature type="compositionally biased region" description="Basic and acidic residues" evidence="1">
    <location>
        <begin position="72"/>
        <end position="82"/>
    </location>
</feature>
<evidence type="ECO:0000313" key="3">
    <source>
        <dbReference type="Proteomes" id="UP000050525"/>
    </source>
</evidence>
<evidence type="ECO:0000256" key="1">
    <source>
        <dbReference type="SAM" id="MobiDB-lite"/>
    </source>
</evidence>
<organism evidence="2 3">
    <name type="scientific">Alligator mississippiensis</name>
    <name type="common">American alligator</name>
    <dbReference type="NCBI Taxonomy" id="8496"/>
    <lineage>
        <taxon>Eukaryota</taxon>
        <taxon>Metazoa</taxon>
        <taxon>Chordata</taxon>
        <taxon>Craniata</taxon>
        <taxon>Vertebrata</taxon>
        <taxon>Euteleostomi</taxon>
        <taxon>Archelosauria</taxon>
        <taxon>Archosauria</taxon>
        <taxon>Crocodylia</taxon>
        <taxon>Alligatoridae</taxon>
        <taxon>Alligatorinae</taxon>
        <taxon>Alligator</taxon>
    </lineage>
</organism>